<dbReference type="Proteomes" id="UP001281147">
    <property type="component" value="Unassembled WGS sequence"/>
</dbReference>
<evidence type="ECO:0000313" key="2">
    <source>
        <dbReference type="Proteomes" id="UP001281147"/>
    </source>
</evidence>
<protein>
    <submittedName>
        <fullName evidence="1">Uncharacterized protein</fullName>
    </submittedName>
</protein>
<accession>A0ACC3NY70</accession>
<sequence length="305" mass="33267">MGCCQSRDRSSNDAPPIAASNSASAIPHGSSRAAINQPSRSVSNVGSVGGSSITHNARPNQPIRPPTPITSSPEHVSNQPPPWTRRQLEKEREAFFDTRVSGNDEIWKALRLVSEEVRKDNVAEAQGILDALNITCPNGRIARGRGRNRIKGGLYDERGELYDIPSWVLTDPQDIIEDDEKDVEAGAVEEGEDNADETGEARPRSEKGKGRAEDIGEVIKLRARLSDRGTDIIVSTGTKQKVADVVRAVQAQIGKKRLRLMYLGKALDERLTLEENGWQQGHVVNAMVFEGDEGMLSKVAKASSK</sequence>
<organism evidence="1 2">
    <name type="scientific">Vermiconidia calcicola</name>
    <dbReference type="NCBI Taxonomy" id="1690605"/>
    <lineage>
        <taxon>Eukaryota</taxon>
        <taxon>Fungi</taxon>
        <taxon>Dikarya</taxon>
        <taxon>Ascomycota</taxon>
        <taxon>Pezizomycotina</taxon>
        <taxon>Dothideomycetes</taxon>
        <taxon>Dothideomycetidae</taxon>
        <taxon>Mycosphaerellales</taxon>
        <taxon>Extremaceae</taxon>
        <taxon>Vermiconidia</taxon>
    </lineage>
</organism>
<keyword evidence="2" id="KW-1185">Reference proteome</keyword>
<name>A0ACC3NY70_9PEZI</name>
<dbReference type="EMBL" id="JAUTXU010000003">
    <property type="protein sequence ID" value="KAK3725146.1"/>
    <property type="molecule type" value="Genomic_DNA"/>
</dbReference>
<evidence type="ECO:0000313" key="1">
    <source>
        <dbReference type="EMBL" id="KAK3725146.1"/>
    </source>
</evidence>
<reference evidence="1" key="1">
    <citation type="submission" date="2023-07" db="EMBL/GenBank/DDBJ databases">
        <title>Black Yeasts Isolated from many extreme environments.</title>
        <authorList>
            <person name="Coleine C."/>
            <person name="Stajich J.E."/>
            <person name="Selbmann L."/>
        </authorList>
    </citation>
    <scope>NUCLEOTIDE SEQUENCE</scope>
    <source>
        <strain evidence="1">CCFEE 5714</strain>
    </source>
</reference>
<comment type="caution">
    <text evidence="1">The sequence shown here is derived from an EMBL/GenBank/DDBJ whole genome shotgun (WGS) entry which is preliminary data.</text>
</comment>
<gene>
    <name evidence="1" type="ORF">LTR37_000657</name>
</gene>
<proteinExistence type="predicted"/>